<dbReference type="GO" id="GO:0006310">
    <property type="term" value="P:DNA recombination"/>
    <property type="evidence" value="ECO:0007669"/>
    <property type="project" value="UniProtKB-KW"/>
</dbReference>
<reference evidence="4" key="1">
    <citation type="submission" date="2018-06" db="EMBL/GenBank/DDBJ databases">
        <authorList>
            <person name="Zhirakovskaya E."/>
        </authorList>
    </citation>
    <scope>NUCLEOTIDE SEQUENCE</scope>
</reference>
<evidence type="ECO:0000256" key="1">
    <source>
        <dbReference type="ARBA" id="ARBA00023054"/>
    </source>
</evidence>
<dbReference type="PANTHER" id="PTHR30563:SF0">
    <property type="entry name" value="DNA RECOMBINATION PROTEIN RMUC"/>
    <property type="match status" value="1"/>
</dbReference>
<keyword evidence="2" id="KW-0233">DNA recombination</keyword>
<name>A0A3B0TDE6_9ZZZZ</name>
<proteinExistence type="predicted"/>
<evidence type="ECO:0000256" key="2">
    <source>
        <dbReference type="ARBA" id="ARBA00023172"/>
    </source>
</evidence>
<dbReference type="AlphaFoldDB" id="A0A3B0TDE6"/>
<feature type="non-terminal residue" evidence="4">
    <location>
        <position position="177"/>
    </location>
</feature>
<organism evidence="4">
    <name type="scientific">hydrothermal vent metagenome</name>
    <dbReference type="NCBI Taxonomy" id="652676"/>
    <lineage>
        <taxon>unclassified sequences</taxon>
        <taxon>metagenomes</taxon>
        <taxon>ecological metagenomes</taxon>
    </lineage>
</organism>
<dbReference type="SUPFAM" id="SSF58113">
    <property type="entry name" value="Apolipoprotein A-I"/>
    <property type="match status" value="1"/>
</dbReference>
<evidence type="ECO:0000256" key="3">
    <source>
        <dbReference type="SAM" id="Coils"/>
    </source>
</evidence>
<sequence length="177" mass="20345">MIILGIISILLSIVIIYLLKANKGEGFLQFKNSFESLHNNQERTERIVREDIALNREELSKTLNTFRQEFSGQINQLTESNEKKLESVREIINERLQSIEKENSQKLEKMRETVDEKLHATLERRLGESFQVVSDRLEKVYQGLGEMQTLASGVGDLKKVLSNVKTRGILGEVQLEN</sequence>
<protein>
    <submittedName>
        <fullName evidence="4">DNA recombination protein RmuC</fullName>
    </submittedName>
</protein>
<gene>
    <name evidence="4" type="ORF">MNBD_BACTEROID05-789</name>
</gene>
<feature type="coiled-coil region" evidence="3">
    <location>
        <begin position="49"/>
        <end position="116"/>
    </location>
</feature>
<dbReference type="EMBL" id="UOEN01000300">
    <property type="protein sequence ID" value="VAW16018.1"/>
    <property type="molecule type" value="Genomic_DNA"/>
</dbReference>
<accession>A0A3B0TDE6</accession>
<dbReference type="PANTHER" id="PTHR30563">
    <property type="entry name" value="DNA RECOMBINATION PROTEIN RMUC"/>
    <property type="match status" value="1"/>
</dbReference>
<dbReference type="Gene3D" id="1.20.120.20">
    <property type="entry name" value="Apolipoprotein"/>
    <property type="match status" value="1"/>
</dbReference>
<evidence type="ECO:0000313" key="4">
    <source>
        <dbReference type="EMBL" id="VAW16018.1"/>
    </source>
</evidence>
<dbReference type="InterPro" id="IPR003798">
    <property type="entry name" value="DNA_recombination_RmuC"/>
</dbReference>
<dbReference type="Pfam" id="PF02646">
    <property type="entry name" value="RmuC"/>
    <property type="match status" value="1"/>
</dbReference>
<keyword evidence="1 3" id="KW-0175">Coiled coil</keyword>